<evidence type="ECO:0008006" key="7">
    <source>
        <dbReference type="Google" id="ProtNLM"/>
    </source>
</evidence>
<feature type="chain" id="PRO_5001663949" description="Phosphate starvation-inducible protein PsiF" evidence="2">
    <location>
        <begin position="21"/>
        <end position="70"/>
    </location>
</feature>
<gene>
    <name evidence="4" type="ORF">BG57_29560</name>
    <name evidence="3" type="ORF">GCM10010985_44150</name>
</gene>
<comment type="caution">
    <text evidence="4">The sequence shown here is derived from an EMBL/GenBank/DDBJ whole genome shotgun (WGS) entry which is preliminary data.</text>
</comment>
<evidence type="ECO:0000256" key="1">
    <source>
        <dbReference type="SAM" id="MobiDB-lite"/>
    </source>
</evidence>
<evidence type="ECO:0000313" key="6">
    <source>
        <dbReference type="Proteomes" id="UP000597138"/>
    </source>
</evidence>
<dbReference type="EMBL" id="BMEG01000008">
    <property type="protein sequence ID" value="GGD84762.1"/>
    <property type="molecule type" value="Genomic_DNA"/>
</dbReference>
<reference evidence="4 5" key="2">
    <citation type="submission" date="2014-03" db="EMBL/GenBank/DDBJ databases">
        <title>Draft Genome Sequences of Four Burkholderia Strains.</title>
        <authorList>
            <person name="Liu X.Y."/>
            <person name="Li C.X."/>
            <person name="Xu J.H."/>
        </authorList>
    </citation>
    <scope>NUCLEOTIDE SEQUENCE [LARGE SCALE GENOMIC DNA]</scope>
    <source>
        <strain evidence="4 5">R27</strain>
    </source>
</reference>
<evidence type="ECO:0000313" key="3">
    <source>
        <dbReference type="EMBL" id="GGD84762.1"/>
    </source>
</evidence>
<dbReference type="RefSeq" id="WP_035962864.1">
    <property type="nucleotide sequence ID" value="NZ_BMEG01000008.1"/>
</dbReference>
<feature type="region of interest" description="Disordered" evidence="1">
    <location>
        <begin position="37"/>
        <end position="70"/>
    </location>
</feature>
<protein>
    <recommendedName>
        <fullName evidence="7">Phosphate starvation-inducible protein PsiF</fullName>
    </recommendedName>
</protein>
<evidence type="ECO:0000313" key="5">
    <source>
        <dbReference type="Proteomes" id="UP000027439"/>
    </source>
</evidence>
<sequence>MKCLAYYFAILILSANVARADDAASVPAASEAKTLKERLGDKASDEQRVDNCKVPQDRRGAKARPDACAR</sequence>
<proteinExistence type="predicted"/>
<dbReference type="Proteomes" id="UP000027439">
    <property type="component" value="Unassembled WGS sequence"/>
</dbReference>
<evidence type="ECO:0000256" key="2">
    <source>
        <dbReference type="SAM" id="SignalP"/>
    </source>
</evidence>
<keyword evidence="6" id="KW-1185">Reference proteome</keyword>
<dbReference type="Proteomes" id="UP000597138">
    <property type="component" value="Unassembled WGS sequence"/>
</dbReference>
<dbReference type="eggNOG" id="ENOG5033IY6">
    <property type="taxonomic scope" value="Bacteria"/>
</dbReference>
<reference evidence="6" key="3">
    <citation type="journal article" date="2019" name="Int. J. Syst. Evol. Microbiol.">
        <title>The Global Catalogue of Microorganisms (GCM) 10K type strain sequencing project: providing services to taxonomists for standard genome sequencing and annotation.</title>
        <authorList>
            <consortium name="The Broad Institute Genomics Platform"/>
            <consortium name="The Broad Institute Genome Sequencing Center for Infectious Disease"/>
            <person name="Wu L."/>
            <person name="Ma J."/>
        </authorList>
    </citation>
    <scope>NUCLEOTIDE SEQUENCE [LARGE SCALE GENOMIC DNA]</scope>
    <source>
        <strain evidence="6">CGMCC 1.11013</strain>
    </source>
</reference>
<dbReference type="AlphaFoldDB" id="A0A069P3W6"/>
<accession>A0A069P3W6</accession>
<organism evidence="4 5">
    <name type="scientific">Caballeronia grimmiae</name>
    <dbReference type="NCBI Taxonomy" id="1071679"/>
    <lineage>
        <taxon>Bacteria</taxon>
        <taxon>Pseudomonadati</taxon>
        <taxon>Pseudomonadota</taxon>
        <taxon>Betaproteobacteria</taxon>
        <taxon>Burkholderiales</taxon>
        <taxon>Burkholderiaceae</taxon>
        <taxon>Caballeronia</taxon>
    </lineage>
</organism>
<name>A0A069P3W6_9BURK</name>
<dbReference type="STRING" id="1071679.BG57_29560"/>
<reference evidence="3" key="1">
    <citation type="journal article" date="2014" name="Int. J. Syst. Evol. Microbiol.">
        <title>Complete genome of a new Firmicutes species belonging to the dominant human colonic microbiota ('Ruminococcus bicirculans') reveals two chromosomes and a selective capacity to utilize plant glucans.</title>
        <authorList>
            <consortium name="NISC Comparative Sequencing Program"/>
            <person name="Wegmann U."/>
            <person name="Louis P."/>
            <person name="Goesmann A."/>
            <person name="Henrissat B."/>
            <person name="Duncan S.H."/>
            <person name="Flint H.J."/>
        </authorList>
    </citation>
    <scope>NUCLEOTIDE SEQUENCE</scope>
    <source>
        <strain evidence="3">CGMCC 1.11013</strain>
    </source>
</reference>
<feature type="signal peptide" evidence="2">
    <location>
        <begin position="1"/>
        <end position="20"/>
    </location>
</feature>
<keyword evidence="2" id="KW-0732">Signal</keyword>
<evidence type="ECO:0000313" key="4">
    <source>
        <dbReference type="EMBL" id="KDR35375.1"/>
    </source>
</evidence>
<dbReference type="OrthoDB" id="9035712at2"/>
<reference evidence="3" key="4">
    <citation type="submission" date="2024-05" db="EMBL/GenBank/DDBJ databases">
        <authorList>
            <person name="Sun Q."/>
            <person name="Zhou Y."/>
        </authorList>
    </citation>
    <scope>NUCLEOTIDE SEQUENCE</scope>
    <source>
        <strain evidence="3">CGMCC 1.11013</strain>
    </source>
</reference>
<dbReference type="EMBL" id="JFHE01000007">
    <property type="protein sequence ID" value="KDR35375.1"/>
    <property type="molecule type" value="Genomic_DNA"/>
</dbReference>